<comment type="caution">
    <text evidence="2">The sequence shown here is derived from an EMBL/GenBank/DDBJ whole genome shotgun (WGS) entry which is preliminary data.</text>
</comment>
<feature type="signal peptide" evidence="1">
    <location>
        <begin position="1"/>
        <end position="24"/>
    </location>
</feature>
<dbReference type="Proteomes" id="UP000326367">
    <property type="component" value="Unassembled WGS sequence"/>
</dbReference>
<evidence type="ECO:0008006" key="4">
    <source>
        <dbReference type="Google" id="ProtNLM"/>
    </source>
</evidence>
<keyword evidence="3" id="KW-1185">Reference proteome</keyword>
<evidence type="ECO:0000256" key="1">
    <source>
        <dbReference type="SAM" id="SignalP"/>
    </source>
</evidence>
<protein>
    <recommendedName>
        <fullName evidence="4">DUF4019 domain-containing protein</fullName>
    </recommendedName>
</protein>
<reference evidence="2 3" key="1">
    <citation type="journal article" date="2020" name="Antonie Van Leeuwenhoek">
        <title>Stenotrophomonas cyclobalanopsidis sp. nov., isolated from the leaf spot disease of Cyclobalanopsis patelliformis.</title>
        <authorList>
            <person name="Bian D.R."/>
            <person name="Xue H."/>
            <person name="Piao C.G."/>
            <person name="Li Y."/>
        </authorList>
    </citation>
    <scope>NUCLEOTIDE SEQUENCE [LARGE SCALE GENOMIC DNA]</scope>
    <source>
        <strain evidence="2 3">TPQG1-4</strain>
    </source>
</reference>
<gene>
    <name evidence="2" type="ORF">FJU31_00835</name>
</gene>
<name>A0ABQ6T647_9GAMM</name>
<accession>A0ABQ6T647</accession>
<sequence length="157" mass="16546">MTLIPTRMFAPIFAALLAASTAHAATTIDAAQWQKLAPTLQAALECRADPDAAAKALAGLSVNLDGTDEPIKPPVPFTVFGLQVRSFSVYIDPDGDLGASYTSKLSANAAAVRNASKLGRKPERDTSMGVLSIAQDGSAQLTCLVYGAYDERDYQEP</sequence>
<organism evidence="2 3">
    <name type="scientific">Stenotrophomonas cyclobalanopsidis</name>
    <dbReference type="NCBI Taxonomy" id="2771362"/>
    <lineage>
        <taxon>Bacteria</taxon>
        <taxon>Pseudomonadati</taxon>
        <taxon>Pseudomonadota</taxon>
        <taxon>Gammaproteobacteria</taxon>
        <taxon>Lysobacterales</taxon>
        <taxon>Lysobacteraceae</taxon>
        <taxon>Stenotrophomonas</taxon>
    </lineage>
</organism>
<feature type="chain" id="PRO_5046339412" description="DUF4019 domain-containing protein" evidence="1">
    <location>
        <begin position="25"/>
        <end position="157"/>
    </location>
</feature>
<keyword evidence="1" id="KW-0732">Signal</keyword>
<evidence type="ECO:0000313" key="3">
    <source>
        <dbReference type="Proteomes" id="UP000326367"/>
    </source>
</evidence>
<dbReference type="RefSeq" id="WP_150453089.1">
    <property type="nucleotide sequence ID" value="NZ_VYKI01000001.1"/>
</dbReference>
<dbReference type="EMBL" id="VYKI01000001">
    <property type="protein sequence ID" value="KAA9004426.1"/>
    <property type="molecule type" value="Genomic_DNA"/>
</dbReference>
<evidence type="ECO:0000313" key="2">
    <source>
        <dbReference type="EMBL" id="KAA9004426.1"/>
    </source>
</evidence>
<proteinExistence type="predicted"/>